<proteinExistence type="predicted"/>
<reference evidence="1 2" key="1">
    <citation type="journal article" date="2021" name="Environ. Microbiol.">
        <title>Gene family expansions and transcriptome signatures uncover fungal adaptations to wood decay.</title>
        <authorList>
            <person name="Hage H."/>
            <person name="Miyauchi S."/>
            <person name="Viragh M."/>
            <person name="Drula E."/>
            <person name="Min B."/>
            <person name="Chaduli D."/>
            <person name="Navarro D."/>
            <person name="Favel A."/>
            <person name="Norest M."/>
            <person name="Lesage-Meessen L."/>
            <person name="Balint B."/>
            <person name="Merenyi Z."/>
            <person name="de Eugenio L."/>
            <person name="Morin E."/>
            <person name="Martinez A.T."/>
            <person name="Baldrian P."/>
            <person name="Stursova M."/>
            <person name="Martinez M.J."/>
            <person name="Novotny C."/>
            <person name="Magnuson J.K."/>
            <person name="Spatafora J.W."/>
            <person name="Maurice S."/>
            <person name="Pangilinan J."/>
            <person name="Andreopoulos W."/>
            <person name="LaButti K."/>
            <person name="Hundley H."/>
            <person name="Na H."/>
            <person name="Kuo A."/>
            <person name="Barry K."/>
            <person name="Lipzen A."/>
            <person name="Henrissat B."/>
            <person name="Riley R."/>
            <person name="Ahrendt S."/>
            <person name="Nagy L.G."/>
            <person name="Grigoriev I.V."/>
            <person name="Martin F."/>
            <person name="Rosso M.N."/>
        </authorList>
    </citation>
    <scope>NUCLEOTIDE SEQUENCE [LARGE SCALE GENOMIC DNA]</scope>
    <source>
        <strain evidence="1 2">CIRM-BRFM 1785</strain>
    </source>
</reference>
<dbReference type="GeneID" id="72002627"/>
<organism evidence="1 2">
    <name type="scientific">Rhodofomes roseus</name>
    <dbReference type="NCBI Taxonomy" id="34475"/>
    <lineage>
        <taxon>Eukaryota</taxon>
        <taxon>Fungi</taxon>
        <taxon>Dikarya</taxon>
        <taxon>Basidiomycota</taxon>
        <taxon>Agaricomycotina</taxon>
        <taxon>Agaricomycetes</taxon>
        <taxon>Polyporales</taxon>
        <taxon>Rhodofomes</taxon>
    </lineage>
</organism>
<protein>
    <submittedName>
        <fullName evidence="1">Uncharacterized protein</fullName>
    </submittedName>
</protein>
<accession>A0ABQ8K048</accession>
<keyword evidence="2" id="KW-1185">Reference proteome</keyword>
<gene>
    <name evidence="1" type="ORF">C8Q71DRAFT_727769</name>
</gene>
<sequence>MTKHKHKSELDVKMSVLVTNEQVIYSKLQYGMTTIHTSTHQFDVWEVKLKDFTSPRAISRLGTRGTERAGQLPHTQRWPVNGRLSRKSSGNCAISDAHKWGVFARGLIGLAHFISCTLSIHTCAIPFTPHARAHQCQSLTTLGMSRLWRVSQNGWSTDKFRALRVHIRAEGTQHAERPMPEVERVLAEVEERRW</sequence>
<dbReference type="Proteomes" id="UP000814176">
    <property type="component" value="Unassembled WGS sequence"/>
</dbReference>
<comment type="caution">
    <text evidence="1">The sequence shown here is derived from an EMBL/GenBank/DDBJ whole genome shotgun (WGS) entry which is preliminary data.</text>
</comment>
<evidence type="ECO:0000313" key="2">
    <source>
        <dbReference type="Proteomes" id="UP000814176"/>
    </source>
</evidence>
<evidence type="ECO:0000313" key="1">
    <source>
        <dbReference type="EMBL" id="KAH9830010.1"/>
    </source>
</evidence>
<dbReference type="EMBL" id="JADCUA010000034">
    <property type="protein sequence ID" value="KAH9830010.1"/>
    <property type="molecule type" value="Genomic_DNA"/>
</dbReference>
<name>A0ABQ8K048_9APHY</name>
<dbReference type="RefSeq" id="XP_047773373.1">
    <property type="nucleotide sequence ID" value="XM_047921895.1"/>
</dbReference>